<gene>
    <name evidence="2" type="ORF">HT134_44420</name>
</gene>
<organism evidence="2 3">
    <name type="scientific">Nonomuraea rhodomycinica</name>
    <dbReference type="NCBI Taxonomy" id="1712872"/>
    <lineage>
        <taxon>Bacteria</taxon>
        <taxon>Bacillati</taxon>
        <taxon>Actinomycetota</taxon>
        <taxon>Actinomycetes</taxon>
        <taxon>Streptosporangiales</taxon>
        <taxon>Streptosporangiaceae</taxon>
        <taxon>Nonomuraea</taxon>
    </lineage>
</organism>
<dbReference type="RefSeq" id="WP_175606519.1">
    <property type="nucleotide sequence ID" value="NZ_JABWGO010000067.1"/>
</dbReference>
<feature type="non-terminal residue" evidence="2">
    <location>
        <position position="97"/>
    </location>
</feature>
<reference evidence="2 3" key="1">
    <citation type="submission" date="2020-06" db="EMBL/GenBank/DDBJ databases">
        <authorList>
            <person name="Chanama M."/>
        </authorList>
    </citation>
    <scope>NUCLEOTIDE SEQUENCE [LARGE SCALE GENOMIC DNA]</scope>
    <source>
        <strain evidence="2 3">TBRC6557</strain>
    </source>
</reference>
<evidence type="ECO:0000313" key="3">
    <source>
        <dbReference type="Proteomes" id="UP000546126"/>
    </source>
</evidence>
<feature type="compositionally biased region" description="Polar residues" evidence="1">
    <location>
        <begin position="85"/>
        <end position="97"/>
    </location>
</feature>
<feature type="non-terminal residue" evidence="2">
    <location>
        <position position="1"/>
    </location>
</feature>
<sequence length="97" mass="10402">GYQMVLLPERNTFTGNLSYRPDGGVAVTASVQDTAPPLAKFSFQPNTFRGNVVHGGTLDVNPPNRTEGIVVVPSRDRTPPAPPRTEQTGPSWQAGQD</sequence>
<comment type="caution">
    <text evidence="2">The sequence shown here is derived from an EMBL/GenBank/DDBJ whole genome shotgun (WGS) entry which is preliminary data.</text>
</comment>
<evidence type="ECO:0000313" key="2">
    <source>
        <dbReference type="EMBL" id="NUW47098.1"/>
    </source>
</evidence>
<feature type="region of interest" description="Disordered" evidence="1">
    <location>
        <begin position="54"/>
        <end position="97"/>
    </location>
</feature>
<evidence type="ECO:0000256" key="1">
    <source>
        <dbReference type="SAM" id="MobiDB-lite"/>
    </source>
</evidence>
<name>A0A7Y6IZV2_9ACTN</name>
<proteinExistence type="predicted"/>
<keyword evidence="3" id="KW-1185">Reference proteome</keyword>
<dbReference type="Proteomes" id="UP000546126">
    <property type="component" value="Unassembled WGS sequence"/>
</dbReference>
<accession>A0A7Y6IZV2</accession>
<dbReference type="AlphaFoldDB" id="A0A7Y6IZV2"/>
<protein>
    <submittedName>
        <fullName evidence="2">Uncharacterized protein</fullName>
    </submittedName>
</protein>
<dbReference type="EMBL" id="JABWGO010000067">
    <property type="protein sequence ID" value="NUW47098.1"/>
    <property type="molecule type" value="Genomic_DNA"/>
</dbReference>